<evidence type="ECO:0000313" key="1">
    <source>
        <dbReference type="EMBL" id="MFD1194506.1"/>
    </source>
</evidence>
<dbReference type="Gene3D" id="3.40.50.300">
    <property type="entry name" value="P-loop containing nucleotide triphosphate hydrolases"/>
    <property type="match status" value="1"/>
</dbReference>
<protein>
    <recommendedName>
        <fullName evidence="3">Sulfotransferase family protein</fullName>
    </recommendedName>
</protein>
<dbReference type="SUPFAM" id="SSF52540">
    <property type="entry name" value="P-loop containing nucleoside triphosphate hydrolases"/>
    <property type="match status" value="1"/>
</dbReference>
<comment type="caution">
    <text evidence="1">The sequence shown here is derived from an EMBL/GenBank/DDBJ whole genome shotgun (WGS) entry which is preliminary data.</text>
</comment>
<proteinExistence type="predicted"/>
<name>A0ABW3TDF2_9RHOB</name>
<dbReference type="Proteomes" id="UP001597151">
    <property type="component" value="Unassembled WGS sequence"/>
</dbReference>
<gene>
    <name evidence="1" type="ORF">ACFQ3C_07480</name>
</gene>
<evidence type="ECO:0008006" key="3">
    <source>
        <dbReference type="Google" id="ProtNLM"/>
    </source>
</evidence>
<evidence type="ECO:0000313" key="2">
    <source>
        <dbReference type="Proteomes" id="UP001597151"/>
    </source>
</evidence>
<sequence>MLVFASANLVLFAVPKTGSTAYHLALRGKADIVLAGRAAIKHMTARKYDRHFAPYLAQAHGLTPERVAVIRDPLEQVRSWYRYRQRPDTAGRPNSAAGLSFDAFVLASLQDDPPPYARLGNQLAFVSDRQGTIRIDHLFAYERPLVLRDFLSDRLGFEVRTEQRNVSPPAPTAISPAVEAKLRAARADEFALHDRILAAGGHLVTTLGDAQPDDD</sequence>
<reference evidence="2" key="1">
    <citation type="journal article" date="2019" name="Int. J. Syst. Evol. Microbiol.">
        <title>The Global Catalogue of Microorganisms (GCM) 10K type strain sequencing project: providing services to taxonomists for standard genome sequencing and annotation.</title>
        <authorList>
            <consortium name="The Broad Institute Genomics Platform"/>
            <consortium name="The Broad Institute Genome Sequencing Center for Infectious Disease"/>
            <person name="Wu L."/>
            <person name="Ma J."/>
        </authorList>
    </citation>
    <scope>NUCLEOTIDE SEQUENCE [LARGE SCALE GENOMIC DNA]</scope>
    <source>
        <strain evidence="2">CCUG 55328</strain>
    </source>
</reference>
<keyword evidence="2" id="KW-1185">Reference proteome</keyword>
<accession>A0ABW3TDF2</accession>
<dbReference type="EMBL" id="JBHTKR010000003">
    <property type="protein sequence ID" value="MFD1194506.1"/>
    <property type="molecule type" value="Genomic_DNA"/>
</dbReference>
<dbReference type="InterPro" id="IPR027417">
    <property type="entry name" value="P-loop_NTPase"/>
</dbReference>
<organism evidence="1 2">
    <name type="scientific">Seohaeicola saemankumensis</name>
    <dbReference type="NCBI Taxonomy" id="481181"/>
    <lineage>
        <taxon>Bacteria</taxon>
        <taxon>Pseudomonadati</taxon>
        <taxon>Pseudomonadota</taxon>
        <taxon>Alphaproteobacteria</taxon>
        <taxon>Rhodobacterales</taxon>
        <taxon>Roseobacteraceae</taxon>
        <taxon>Seohaeicola</taxon>
    </lineage>
</organism>
<dbReference type="RefSeq" id="WP_380790062.1">
    <property type="nucleotide sequence ID" value="NZ_JBHTKR010000003.1"/>
</dbReference>